<evidence type="ECO:0000313" key="1">
    <source>
        <dbReference type="EMBL" id="GJT69028.1"/>
    </source>
</evidence>
<evidence type="ECO:0000313" key="2">
    <source>
        <dbReference type="Proteomes" id="UP001151760"/>
    </source>
</evidence>
<dbReference type="Proteomes" id="UP001151760">
    <property type="component" value="Unassembled WGS sequence"/>
</dbReference>
<name>A0ABQ5G0B0_9ASTR</name>
<protein>
    <submittedName>
        <fullName evidence="1">Uncharacterized protein</fullName>
    </submittedName>
</protein>
<organism evidence="1 2">
    <name type="scientific">Tanacetum coccineum</name>
    <dbReference type="NCBI Taxonomy" id="301880"/>
    <lineage>
        <taxon>Eukaryota</taxon>
        <taxon>Viridiplantae</taxon>
        <taxon>Streptophyta</taxon>
        <taxon>Embryophyta</taxon>
        <taxon>Tracheophyta</taxon>
        <taxon>Spermatophyta</taxon>
        <taxon>Magnoliopsida</taxon>
        <taxon>eudicotyledons</taxon>
        <taxon>Gunneridae</taxon>
        <taxon>Pentapetalae</taxon>
        <taxon>asterids</taxon>
        <taxon>campanulids</taxon>
        <taxon>Asterales</taxon>
        <taxon>Asteraceae</taxon>
        <taxon>Asteroideae</taxon>
        <taxon>Anthemideae</taxon>
        <taxon>Anthemidinae</taxon>
        <taxon>Tanacetum</taxon>
    </lineage>
</organism>
<gene>
    <name evidence="1" type="ORF">Tco_1028314</name>
</gene>
<dbReference type="EMBL" id="BQNB010017951">
    <property type="protein sequence ID" value="GJT69028.1"/>
    <property type="molecule type" value="Genomic_DNA"/>
</dbReference>
<reference evidence="1" key="1">
    <citation type="journal article" date="2022" name="Int. J. Mol. Sci.">
        <title>Draft Genome of Tanacetum Coccineum: Genomic Comparison of Closely Related Tanacetum-Family Plants.</title>
        <authorList>
            <person name="Yamashiro T."/>
            <person name="Shiraishi A."/>
            <person name="Nakayama K."/>
            <person name="Satake H."/>
        </authorList>
    </citation>
    <scope>NUCLEOTIDE SEQUENCE</scope>
</reference>
<reference evidence="1" key="2">
    <citation type="submission" date="2022-01" db="EMBL/GenBank/DDBJ databases">
        <authorList>
            <person name="Yamashiro T."/>
            <person name="Shiraishi A."/>
            <person name="Satake H."/>
            <person name="Nakayama K."/>
        </authorList>
    </citation>
    <scope>NUCLEOTIDE SEQUENCE</scope>
</reference>
<keyword evidence="2" id="KW-1185">Reference proteome</keyword>
<comment type="caution">
    <text evidence="1">The sequence shown here is derived from an EMBL/GenBank/DDBJ whole genome shotgun (WGS) entry which is preliminary data.</text>
</comment>
<accession>A0ABQ5G0B0</accession>
<proteinExistence type="predicted"/>
<sequence>MAPSTSNKMELSISRTPSTQIPTKFEQIHDTSTPKEFLDWARSTSRITDPDVMAQDLYTGSKEYFKVGQSLHNNGQAPVEHKRRFLKWSSHSTSTVSWSLQEEISKPFETALKLIQEELNQNEMALEYGCSDLKQEHGWSYEELGGGCGPPTTLVIVFGLCETKAEWILYVTPLPQLEYN</sequence>